<name>A0A3L6MPC9_FUSOX</name>
<dbReference type="SUPFAM" id="SSF51735">
    <property type="entry name" value="NAD(P)-binding Rossmann-fold domains"/>
    <property type="match status" value="1"/>
</dbReference>
<dbReference type="AlphaFoldDB" id="A0A3L6MPC9"/>
<gene>
    <name evidence="3" type="ORF">BFJ65_g18591</name>
</gene>
<dbReference type="Proteomes" id="UP000270866">
    <property type="component" value="Unassembled WGS sequence"/>
</dbReference>
<comment type="similarity">
    <text evidence="1">Belongs to the short-chain dehydrogenases/reductases (SDR) family.</text>
</comment>
<keyword evidence="2" id="KW-0560">Oxidoreductase</keyword>
<proteinExistence type="inferred from homology"/>
<dbReference type="EMBL" id="MRCU01000020">
    <property type="protein sequence ID" value="RKK06693.1"/>
    <property type="molecule type" value="Genomic_DNA"/>
</dbReference>
<dbReference type="Gene3D" id="3.40.50.720">
    <property type="entry name" value="NAD(P)-binding Rossmann-like Domain"/>
    <property type="match status" value="1"/>
</dbReference>
<dbReference type="PRINTS" id="PR00081">
    <property type="entry name" value="GDHRDH"/>
</dbReference>
<dbReference type="Pfam" id="PF00106">
    <property type="entry name" value="adh_short"/>
    <property type="match status" value="1"/>
</dbReference>
<dbReference type="PANTHER" id="PTHR43669">
    <property type="entry name" value="5-KETO-D-GLUCONATE 5-REDUCTASE"/>
    <property type="match status" value="1"/>
</dbReference>
<evidence type="ECO:0000313" key="3">
    <source>
        <dbReference type="EMBL" id="RKK06693.1"/>
    </source>
</evidence>
<dbReference type="GO" id="GO:0016491">
    <property type="term" value="F:oxidoreductase activity"/>
    <property type="evidence" value="ECO:0007669"/>
    <property type="project" value="UniProtKB-KW"/>
</dbReference>
<dbReference type="InterPro" id="IPR002347">
    <property type="entry name" value="SDR_fam"/>
</dbReference>
<evidence type="ECO:0000256" key="2">
    <source>
        <dbReference type="ARBA" id="ARBA00023002"/>
    </source>
</evidence>
<dbReference type="PANTHER" id="PTHR43669:SF8">
    <property type="entry name" value="SHORT-CHAIN TYPE DEHYDROGENASE_REDUCTASE-RELATED"/>
    <property type="match status" value="1"/>
</dbReference>
<protein>
    <submittedName>
        <fullName evidence="3">Uncharacterized protein</fullName>
    </submittedName>
</protein>
<dbReference type="CDD" id="cd05233">
    <property type="entry name" value="SDR_c"/>
    <property type="match status" value="1"/>
</dbReference>
<evidence type="ECO:0000256" key="1">
    <source>
        <dbReference type="ARBA" id="ARBA00006484"/>
    </source>
</evidence>
<comment type="caution">
    <text evidence="3">The sequence shown here is derived from an EMBL/GenBank/DDBJ whole genome shotgun (WGS) entry which is preliminary data.</text>
</comment>
<evidence type="ECO:0000313" key="4">
    <source>
        <dbReference type="Proteomes" id="UP000270866"/>
    </source>
</evidence>
<organism evidence="3 4">
    <name type="scientific">Fusarium oxysporum f. sp. cepae</name>
    <dbReference type="NCBI Taxonomy" id="396571"/>
    <lineage>
        <taxon>Eukaryota</taxon>
        <taxon>Fungi</taxon>
        <taxon>Dikarya</taxon>
        <taxon>Ascomycota</taxon>
        <taxon>Pezizomycotina</taxon>
        <taxon>Sordariomycetes</taxon>
        <taxon>Hypocreomycetidae</taxon>
        <taxon>Hypocreales</taxon>
        <taxon>Nectriaceae</taxon>
        <taxon>Fusarium</taxon>
        <taxon>Fusarium oxysporum species complex</taxon>
    </lineage>
</organism>
<sequence length="284" mass="30855">MHTTEYEKKFAGGVAVITGAGAGIGAGLAHRAAELGMTVIVTDISASSAEAVAQSIKSRGGKAEHFAVDVSKFSELEALAEDVFARHGSVRLVINNAGIETLGYSWEIPVSRWDATLDINIKGVVYGVKAFAQRMLDQGEECWIANLASIGAFSVFPTQAAYLMTKHAIQAFSECLFLEMKMKNALVHVCSVIPGMLKTKMFDEGAGIGEPSGASAYRQKMRELMEAYGMELDDGCRVIMEQIAESKFWAVTQPEMTFDALERRVDFLTNRRDPVVPDSSKSLL</sequence>
<reference evidence="3 4" key="1">
    <citation type="journal article" date="2018" name="Sci. Rep.">
        <title>Characterisation of pathogen-specific regions and novel effector candidates in Fusarium oxysporum f. sp. cepae.</title>
        <authorList>
            <person name="Armitage A.D."/>
            <person name="Taylor A."/>
            <person name="Sobczyk M.K."/>
            <person name="Baxter L."/>
            <person name="Greenfield B.P."/>
            <person name="Bates H.J."/>
            <person name="Wilson F."/>
            <person name="Jackson A.C."/>
            <person name="Ott S."/>
            <person name="Harrison R.J."/>
            <person name="Clarkson J.P."/>
        </authorList>
    </citation>
    <scope>NUCLEOTIDE SEQUENCE [LARGE SCALE GENOMIC DNA]</scope>
    <source>
        <strain evidence="3 4">FoC_Fus2</strain>
    </source>
</reference>
<dbReference type="InterPro" id="IPR036291">
    <property type="entry name" value="NAD(P)-bd_dom_sf"/>
</dbReference>
<accession>A0A3L6MPC9</accession>